<accession>A0AAN8ZHN8</accession>
<dbReference type="Pfam" id="PF11883">
    <property type="entry name" value="DUF3403"/>
    <property type="match status" value="1"/>
</dbReference>
<feature type="transmembrane region" description="Helical" evidence="18">
    <location>
        <begin position="434"/>
        <end position="455"/>
    </location>
</feature>
<evidence type="ECO:0000313" key="24">
    <source>
        <dbReference type="EMBL" id="KAK6934353.1"/>
    </source>
</evidence>
<evidence type="ECO:0000256" key="16">
    <source>
        <dbReference type="PIRNR" id="PIRNR000641"/>
    </source>
</evidence>
<dbReference type="PIRSF" id="PIRSF000641">
    <property type="entry name" value="SRK"/>
    <property type="match status" value="1"/>
</dbReference>
<dbReference type="InterPro" id="IPR000742">
    <property type="entry name" value="EGF"/>
</dbReference>
<feature type="signal peptide" evidence="19">
    <location>
        <begin position="1"/>
        <end position="22"/>
    </location>
</feature>
<dbReference type="InterPro" id="IPR036426">
    <property type="entry name" value="Bulb-type_lectin_dom_sf"/>
</dbReference>
<dbReference type="GO" id="GO:0048544">
    <property type="term" value="P:recognition of pollen"/>
    <property type="evidence" value="ECO:0007669"/>
    <property type="project" value="InterPro"/>
</dbReference>
<dbReference type="CDD" id="cd01098">
    <property type="entry name" value="PAN_AP_plant"/>
    <property type="match status" value="1"/>
</dbReference>
<dbReference type="Pfam" id="PF08276">
    <property type="entry name" value="PAN_2"/>
    <property type="match status" value="1"/>
</dbReference>
<dbReference type="CDD" id="cd00053">
    <property type="entry name" value="EGF"/>
    <property type="match status" value="1"/>
</dbReference>
<organism evidence="24 25">
    <name type="scientific">Dillenia turbinata</name>
    <dbReference type="NCBI Taxonomy" id="194707"/>
    <lineage>
        <taxon>Eukaryota</taxon>
        <taxon>Viridiplantae</taxon>
        <taxon>Streptophyta</taxon>
        <taxon>Embryophyta</taxon>
        <taxon>Tracheophyta</taxon>
        <taxon>Spermatophyta</taxon>
        <taxon>Magnoliopsida</taxon>
        <taxon>eudicotyledons</taxon>
        <taxon>Gunneridae</taxon>
        <taxon>Pentapetalae</taxon>
        <taxon>Dilleniales</taxon>
        <taxon>Dilleniaceae</taxon>
        <taxon>Dillenia</taxon>
    </lineage>
</organism>
<evidence type="ECO:0000256" key="12">
    <source>
        <dbReference type="ARBA" id="ARBA00023157"/>
    </source>
</evidence>
<dbReference type="FunFam" id="1.10.510.10:FF:000060">
    <property type="entry name" value="G-type lectin S-receptor-like serine/threonine-protein kinase"/>
    <property type="match status" value="1"/>
</dbReference>
<evidence type="ECO:0000256" key="4">
    <source>
        <dbReference type="ARBA" id="ARBA00022679"/>
    </source>
</evidence>
<keyword evidence="9 16" id="KW-0067">ATP-binding</keyword>
<dbReference type="SUPFAM" id="SSF51110">
    <property type="entry name" value="alpha-D-mannose-specific plant lectins"/>
    <property type="match status" value="1"/>
</dbReference>
<evidence type="ECO:0000256" key="11">
    <source>
        <dbReference type="ARBA" id="ARBA00023136"/>
    </source>
</evidence>
<dbReference type="Proteomes" id="UP001370490">
    <property type="component" value="Unassembled WGS sequence"/>
</dbReference>
<evidence type="ECO:0000256" key="6">
    <source>
        <dbReference type="ARBA" id="ARBA00022729"/>
    </source>
</evidence>
<evidence type="ECO:0000256" key="19">
    <source>
        <dbReference type="SAM" id="SignalP"/>
    </source>
</evidence>
<keyword evidence="24" id="KW-0675">Receptor</keyword>
<dbReference type="SUPFAM" id="SSF56112">
    <property type="entry name" value="Protein kinase-like (PK-like)"/>
    <property type="match status" value="1"/>
</dbReference>
<evidence type="ECO:0000259" key="20">
    <source>
        <dbReference type="PROSITE" id="PS50011"/>
    </source>
</evidence>
<comment type="catalytic activity">
    <reaction evidence="14 16">
        <text>L-threonyl-[protein] + ATP = O-phospho-L-threonyl-[protein] + ADP + H(+)</text>
        <dbReference type="Rhea" id="RHEA:46608"/>
        <dbReference type="Rhea" id="RHEA-COMP:11060"/>
        <dbReference type="Rhea" id="RHEA-COMP:11605"/>
        <dbReference type="ChEBI" id="CHEBI:15378"/>
        <dbReference type="ChEBI" id="CHEBI:30013"/>
        <dbReference type="ChEBI" id="CHEBI:30616"/>
        <dbReference type="ChEBI" id="CHEBI:61977"/>
        <dbReference type="ChEBI" id="CHEBI:456216"/>
        <dbReference type="EC" id="2.7.11.1"/>
    </reaction>
</comment>
<dbReference type="AlphaFoldDB" id="A0AAN8ZHN8"/>
<dbReference type="SMART" id="SM00220">
    <property type="entry name" value="S_TKc"/>
    <property type="match status" value="1"/>
</dbReference>
<dbReference type="FunFam" id="3.30.200.20:FF:000195">
    <property type="entry name" value="G-type lectin S-receptor-like serine/threonine-protein kinase"/>
    <property type="match status" value="1"/>
</dbReference>
<dbReference type="GO" id="GO:0005886">
    <property type="term" value="C:plasma membrane"/>
    <property type="evidence" value="ECO:0007669"/>
    <property type="project" value="UniProtKB-SubCell"/>
</dbReference>
<dbReference type="EMBL" id="JBAMMX010000008">
    <property type="protein sequence ID" value="KAK6934353.1"/>
    <property type="molecule type" value="Genomic_DNA"/>
</dbReference>
<dbReference type="EC" id="2.7.11.1" evidence="16"/>
<comment type="caution">
    <text evidence="24">The sequence shown here is derived from an EMBL/GenBank/DDBJ whole genome shotgun (WGS) entry which is preliminary data.</text>
</comment>
<dbReference type="InterPro" id="IPR003609">
    <property type="entry name" value="Pan_app"/>
</dbReference>
<dbReference type="CDD" id="cd14066">
    <property type="entry name" value="STKc_IRAK"/>
    <property type="match status" value="1"/>
</dbReference>
<dbReference type="InterPro" id="IPR008271">
    <property type="entry name" value="Ser/Thr_kinase_AS"/>
</dbReference>
<dbReference type="InterPro" id="IPR001480">
    <property type="entry name" value="Bulb-type_lectin_dom"/>
</dbReference>
<keyword evidence="2" id="KW-1003">Cell membrane</keyword>
<keyword evidence="17" id="KW-0245">EGF-like domain</keyword>
<feature type="domain" description="Protein kinase" evidence="20">
    <location>
        <begin position="503"/>
        <end position="787"/>
    </location>
</feature>
<evidence type="ECO:0000256" key="8">
    <source>
        <dbReference type="ARBA" id="ARBA00022777"/>
    </source>
</evidence>
<dbReference type="PANTHER" id="PTHR27002">
    <property type="entry name" value="RECEPTOR-LIKE SERINE/THREONINE-PROTEIN KINASE SD1-8"/>
    <property type="match status" value="1"/>
</dbReference>
<dbReference type="InterPro" id="IPR000719">
    <property type="entry name" value="Prot_kinase_dom"/>
</dbReference>
<reference evidence="24 25" key="1">
    <citation type="submission" date="2023-12" db="EMBL/GenBank/DDBJ databases">
        <title>A high-quality genome assembly for Dillenia turbinata (Dilleniales).</title>
        <authorList>
            <person name="Chanderbali A."/>
        </authorList>
    </citation>
    <scope>NUCLEOTIDE SEQUENCE [LARGE SCALE GENOMIC DNA]</scope>
    <source>
        <strain evidence="24">LSX21</strain>
        <tissue evidence="24">Leaf</tissue>
    </source>
</reference>
<name>A0AAN8ZHN8_9MAGN</name>
<evidence type="ECO:0000256" key="5">
    <source>
        <dbReference type="ARBA" id="ARBA00022692"/>
    </source>
</evidence>
<comment type="similarity">
    <text evidence="16">Belongs to the protein kinase superfamily. Ser/Thr protein kinase family.</text>
</comment>
<dbReference type="PROSITE" id="PS50011">
    <property type="entry name" value="PROTEIN_KINASE_DOM"/>
    <property type="match status" value="1"/>
</dbReference>
<keyword evidence="12" id="KW-1015">Disulfide bond</keyword>
<dbReference type="Gene3D" id="3.30.200.20">
    <property type="entry name" value="Phosphorylase Kinase, domain 1"/>
    <property type="match status" value="1"/>
</dbReference>
<dbReference type="InterPro" id="IPR011009">
    <property type="entry name" value="Kinase-like_dom_sf"/>
</dbReference>
<evidence type="ECO:0000256" key="3">
    <source>
        <dbReference type="ARBA" id="ARBA00022527"/>
    </source>
</evidence>
<gene>
    <name evidence="24" type="ORF">RJ641_034508</name>
</gene>
<evidence type="ECO:0000256" key="7">
    <source>
        <dbReference type="ARBA" id="ARBA00022741"/>
    </source>
</evidence>
<dbReference type="InterPro" id="IPR024171">
    <property type="entry name" value="SRK-like_kinase"/>
</dbReference>
<proteinExistence type="inferred from homology"/>
<dbReference type="InterPro" id="IPR001245">
    <property type="entry name" value="Ser-Thr/Tyr_kinase_cat_dom"/>
</dbReference>
<dbReference type="Pfam" id="PF01453">
    <property type="entry name" value="B_lectin"/>
    <property type="match status" value="1"/>
</dbReference>
<keyword evidence="10 18" id="KW-1133">Transmembrane helix</keyword>
<dbReference type="InterPro" id="IPR021820">
    <property type="entry name" value="S-locus_recpt_kinase_C"/>
</dbReference>
<dbReference type="PROSITE" id="PS50927">
    <property type="entry name" value="BULB_LECTIN"/>
    <property type="match status" value="1"/>
</dbReference>
<dbReference type="PROSITE" id="PS50948">
    <property type="entry name" value="PAN"/>
    <property type="match status" value="1"/>
</dbReference>
<dbReference type="Gene3D" id="1.10.510.10">
    <property type="entry name" value="Transferase(Phosphotransferase) domain 1"/>
    <property type="match status" value="1"/>
</dbReference>
<evidence type="ECO:0000259" key="23">
    <source>
        <dbReference type="PROSITE" id="PS50948"/>
    </source>
</evidence>
<dbReference type="SMART" id="SM00473">
    <property type="entry name" value="PAN_AP"/>
    <property type="match status" value="1"/>
</dbReference>
<comment type="catalytic activity">
    <reaction evidence="15 16">
        <text>L-seryl-[protein] + ATP = O-phospho-L-seryl-[protein] + ADP + H(+)</text>
        <dbReference type="Rhea" id="RHEA:17989"/>
        <dbReference type="Rhea" id="RHEA-COMP:9863"/>
        <dbReference type="Rhea" id="RHEA-COMP:11604"/>
        <dbReference type="ChEBI" id="CHEBI:15378"/>
        <dbReference type="ChEBI" id="CHEBI:29999"/>
        <dbReference type="ChEBI" id="CHEBI:30616"/>
        <dbReference type="ChEBI" id="CHEBI:83421"/>
        <dbReference type="ChEBI" id="CHEBI:456216"/>
        <dbReference type="EC" id="2.7.11.1"/>
    </reaction>
</comment>
<keyword evidence="3 16" id="KW-0723">Serine/threonine-protein kinase</keyword>
<keyword evidence="5 18" id="KW-0812">Transmembrane</keyword>
<dbReference type="Gene3D" id="2.90.10.10">
    <property type="entry name" value="Bulb-type lectin domain"/>
    <property type="match status" value="1"/>
</dbReference>
<keyword evidence="25" id="KW-1185">Reference proteome</keyword>
<dbReference type="PROSITE" id="PS00108">
    <property type="entry name" value="PROTEIN_KINASE_ST"/>
    <property type="match status" value="1"/>
</dbReference>
<dbReference type="SMART" id="SM00108">
    <property type="entry name" value="B_lectin"/>
    <property type="match status" value="1"/>
</dbReference>
<comment type="subcellular location">
    <subcellularLocation>
        <location evidence="1">Cell membrane</location>
        <topology evidence="1">Single-pass type I membrane protein</topology>
    </subcellularLocation>
</comment>
<evidence type="ECO:0000256" key="13">
    <source>
        <dbReference type="ARBA" id="ARBA00023180"/>
    </source>
</evidence>
<sequence>MKSFWFILLCGVAHLLLSSVAAVDTLGHNQTLTDGQTRVSSGNIFTLGFFSPGNSTYRYVGIWYANVPVQTVIWVANNQNPMNDSSGVLKIAEDGNLVIVNSTGLVWSSGVSIAGNDTSVQMLDSGNLVLSSSSNSTGYLWQSFDHIGNTFLAGMKQGLNLKTGQQWYIQSWKSLNDPSPGDYTDKLENPEFPQLIIRKGDVKQYRIGPWNGIDFIYGGIPLTTGKILYPTMYSDENEVYIVLKTSSQSIIARTFLNETGVLQDYYWNQQMGQWIDVLTMQQDVCKRYNQCGNNGVCDSTASTLCRCLKGFTPKVPQKWQLQDWSDGCVRQTVMNCEKEYGFLKLTNEVNLPDLLQYSVNSSMNLQECQAICLSNCSCSAFSNLQMIGEGSGCALWFGDLVDMRADTDDGVVLYLKLLPSEIDSGGGSKKKRRLVIAVTTSVVLAILVLVPLGWYSRRKARRDLRGGKCFGESMFTTQELGHEEDLELPMYDLFTIKAITANFANSKKIGEGGFGPVYKAELATGQEIAIKRLSKNSRQGLNEFKNEATLIAKLQHRNLVRLLGCCIQDEERILIYEYLPNGSLNSFIFDATHGSVLDWKKRRDIILGIARGLLYLHRDSRLRLIHRDLKASNVLLDNELNPKISDFGMARTFQGEPVEDKTRRVVGTYGYMSPEYAIDGLFSIKSDVFSFGVLLLEIVSGKRNRGFCHPEHDLSLLGHVNDCSLAWNLLNEGKELELVDPMIGEEYPKSEVSRCIQVGLLCVQRHPKDRPTMPAALSMLDTEDILLPHPKEPGFYTERSLHDFSSASDAPMASNEMSVTWIEPR</sequence>
<feature type="domain" description="Bulb-type lectin" evidence="22">
    <location>
        <begin position="23"/>
        <end position="143"/>
    </location>
</feature>
<protein>
    <recommendedName>
        <fullName evidence="16">Receptor-like serine/threonine-protein kinase</fullName>
        <ecNumber evidence="16">2.7.11.1</ecNumber>
    </recommendedName>
</protein>
<dbReference type="InterPro" id="IPR000858">
    <property type="entry name" value="S_locus_glycoprot_dom"/>
</dbReference>
<evidence type="ECO:0000256" key="1">
    <source>
        <dbReference type="ARBA" id="ARBA00004251"/>
    </source>
</evidence>
<evidence type="ECO:0000256" key="15">
    <source>
        <dbReference type="ARBA" id="ARBA00048679"/>
    </source>
</evidence>
<keyword evidence="6 19" id="KW-0732">Signal</keyword>
<feature type="domain" description="Apple" evidence="23">
    <location>
        <begin position="336"/>
        <end position="418"/>
    </location>
</feature>
<evidence type="ECO:0000256" key="17">
    <source>
        <dbReference type="PROSITE-ProRule" id="PRU00076"/>
    </source>
</evidence>
<evidence type="ECO:0000256" key="18">
    <source>
        <dbReference type="SAM" id="Phobius"/>
    </source>
</evidence>
<dbReference type="Pfam" id="PF00954">
    <property type="entry name" value="S_locus_glycop"/>
    <property type="match status" value="1"/>
</dbReference>
<dbReference type="GO" id="GO:0004674">
    <property type="term" value="F:protein serine/threonine kinase activity"/>
    <property type="evidence" value="ECO:0007669"/>
    <property type="project" value="UniProtKB-KW"/>
</dbReference>
<evidence type="ECO:0000256" key="9">
    <source>
        <dbReference type="ARBA" id="ARBA00022840"/>
    </source>
</evidence>
<dbReference type="FunFam" id="2.90.10.10:FF:000001">
    <property type="entry name" value="G-type lectin S-receptor-like serine/threonine-protein kinase"/>
    <property type="match status" value="1"/>
</dbReference>
<evidence type="ECO:0000256" key="2">
    <source>
        <dbReference type="ARBA" id="ARBA00022475"/>
    </source>
</evidence>
<evidence type="ECO:0000259" key="22">
    <source>
        <dbReference type="PROSITE" id="PS50927"/>
    </source>
</evidence>
<dbReference type="Pfam" id="PF07714">
    <property type="entry name" value="PK_Tyr_Ser-Thr"/>
    <property type="match status" value="1"/>
</dbReference>
<evidence type="ECO:0000259" key="21">
    <source>
        <dbReference type="PROSITE" id="PS50026"/>
    </source>
</evidence>
<keyword evidence="7 16" id="KW-0547">Nucleotide-binding</keyword>
<keyword evidence="8 16" id="KW-0418">Kinase</keyword>
<dbReference type="PANTHER" id="PTHR27002:SF1097">
    <property type="entry name" value="RECEPTOR-LIKE SERINE_THREONINE-PROTEIN KINASE"/>
    <property type="match status" value="1"/>
</dbReference>
<feature type="domain" description="EGF-like" evidence="21">
    <location>
        <begin position="281"/>
        <end position="317"/>
    </location>
</feature>
<evidence type="ECO:0000256" key="10">
    <source>
        <dbReference type="ARBA" id="ARBA00022989"/>
    </source>
</evidence>
<evidence type="ECO:0000313" key="25">
    <source>
        <dbReference type="Proteomes" id="UP001370490"/>
    </source>
</evidence>
<keyword evidence="4 16" id="KW-0808">Transferase</keyword>
<dbReference type="PROSITE" id="PS50026">
    <property type="entry name" value="EGF_3"/>
    <property type="match status" value="1"/>
</dbReference>
<dbReference type="CDD" id="cd00028">
    <property type="entry name" value="B_lectin"/>
    <property type="match status" value="1"/>
</dbReference>
<keyword evidence="11 18" id="KW-0472">Membrane</keyword>
<feature type="chain" id="PRO_5042910808" description="Receptor-like serine/threonine-protein kinase" evidence="19">
    <location>
        <begin position="23"/>
        <end position="825"/>
    </location>
</feature>
<keyword evidence="13" id="KW-0325">Glycoprotein</keyword>
<evidence type="ECO:0000256" key="14">
    <source>
        <dbReference type="ARBA" id="ARBA00047899"/>
    </source>
</evidence>
<dbReference type="GO" id="GO:0005524">
    <property type="term" value="F:ATP binding"/>
    <property type="evidence" value="ECO:0007669"/>
    <property type="project" value="UniProtKB-KW"/>
</dbReference>
<comment type="caution">
    <text evidence="17">Lacks conserved residue(s) required for the propagation of feature annotation.</text>
</comment>